<accession>A0ABP4CGX7</accession>
<dbReference type="InterPro" id="IPR051266">
    <property type="entry name" value="CLCR"/>
</dbReference>
<dbReference type="SMART" id="SM00327">
    <property type="entry name" value="VWA"/>
    <property type="match status" value="1"/>
</dbReference>
<name>A0ABP4CGX7_9ACTN</name>
<organism evidence="2 3">
    <name type="scientific">Actinocorallia libanotica</name>
    <dbReference type="NCBI Taxonomy" id="46162"/>
    <lineage>
        <taxon>Bacteria</taxon>
        <taxon>Bacillati</taxon>
        <taxon>Actinomycetota</taxon>
        <taxon>Actinomycetes</taxon>
        <taxon>Streptosporangiales</taxon>
        <taxon>Thermomonosporaceae</taxon>
        <taxon>Actinocorallia</taxon>
    </lineage>
</organism>
<feature type="domain" description="VWFA" evidence="1">
    <location>
        <begin position="35"/>
        <end position="212"/>
    </location>
</feature>
<dbReference type="PANTHER" id="PTHR10579">
    <property type="entry name" value="CALCIUM-ACTIVATED CHLORIDE CHANNEL REGULATOR"/>
    <property type="match status" value="1"/>
</dbReference>
<keyword evidence="3" id="KW-1185">Reference proteome</keyword>
<evidence type="ECO:0000313" key="2">
    <source>
        <dbReference type="EMBL" id="GAA0966698.1"/>
    </source>
</evidence>
<dbReference type="Proteomes" id="UP001500665">
    <property type="component" value="Unassembled WGS sequence"/>
</dbReference>
<dbReference type="Gene3D" id="3.40.50.410">
    <property type="entry name" value="von Willebrand factor, type A domain"/>
    <property type="match status" value="1"/>
</dbReference>
<sequence length="471" mass="49907">MTGEYPGLTAPSSAPTATAPAAAAIEWILLAPEQRFVLVIDRSGSMAGNKLAEAKFGADWWADNAVRGDRLGVVSFAGAASRNLGVTTINGDADRTSAQTAIAGLVAGGTTSIGGGLREGLNSILNAGPRAATQVMALLTDGLHNSGEHPSAVLPDLISNGVRVYTVGIGSSVDTALLQSIATATGGTFHRIDPNLSTSDQEFRIRTVLQEISGVARNNGGLVTTQPEALGEVPVERSVLIEPGSELATFGITWQGEENLLLLELVSPDGETITANSVPDGTRKIMGTRPYRAFQVDQPVAGNWKVSIRPEHGQGAVQTRLFVFSQNPHIDGALFSPRQAYEPGQTVPLFLQVYFNQPVTGLQVSGVARLPDGSAAPLRFDDTGDTICGDELARDGLYSALFDETHDQQGTYTFEVEVESDGKTVAYADSGELLLSGDSHDPEPIPRFKRRFQTSLIIGREPIKTGDRQED</sequence>
<dbReference type="EMBL" id="BAAAHH010000045">
    <property type="protein sequence ID" value="GAA0966698.1"/>
    <property type="molecule type" value="Genomic_DNA"/>
</dbReference>
<dbReference type="PROSITE" id="PS50234">
    <property type="entry name" value="VWFA"/>
    <property type="match status" value="1"/>
</dbReference>
<dbReference type="Pfam" id="PF00092">
    <property type="entry name" value="VWA"/>
    <property type="match status" value="1"/>
</dbReference>
<gene>
    <name evidence="2" type="ORF">GCM10009550_69540</name>
</gene>
<dbReference type="InterPro" id="IPR002035">
    <property type="entry name" value="VWF_A"/>
</dbReference>
<protein>
    <recommendedName>
        <fullName evidence="1">VWFA domain-containing protein</fullName>
    </recommendedName>
</protein>
<dbReference type="PANTHER" id="PTHR10579:SF43">
    <property type="entry name" value="ZINC FINGER (C3HC4-TYPE RING FINGER) FAMILY PROTEIN"/>
    <property type="match status" value="1"/>
</dbReference>
<reference evidence="3" key="1">
    <citation type="journal article" date="2019" name="Int. J. Syst. Evol. Microbiol.">
        <title>The Global Catalogue of Microorganisms (GCM) 10K type strain sequencing project: providing services to taxonomists for standard genome sequencing and annotation.</title>
        <authorList>
            <consortium name="The Broad Institute Genomics Platform"/>
            <consortium name="The Broad Institute Genome Sequencing Center for Infectious Disease"/>
            <person name="Wu L."/>
            <person name="Ma J."/>
        </authorList>
    </citation>
    <scope>NUCLEOTIDE SEQUENCE [LARGE SCALE GENOMIC DNA]</scope>
    <source>
        <strain evidence="3">JCM 10696</strain>
    </source>
</reference>
<dbReference type="CDD" id="cd00198">
    <property type="entry name" value="vWFA"/>
    <property type="match status" value="1"/>
</dbReference>
<dbReference type="RefSeq" id="WP_344246239.1">
    <property type="nucleotide sequence ID" value="NZ_BAAAHH010000045.1"/>
</dbReference>
<dbReference type="SUPFAM" id="SSF53300">
    <property type="entry name" value="vWA-like"/>
    <property type="match status" value="1"/>
</dbReference>
<dbReference type="InterPro" id="IPR036465">
    <property type="entry name" value="vWFA_dom_sf"/>
</dbReference>
<proteinExistence type="predicted"/>
<evidence type="ECO:0000313" key="3">
    <source>
        <dbReference type="Proteomes" id="UP001500665"/>
    </source>
</evidence>
<evidence type="ECO:0000259" key="1">
    <source>
        <dbReference type="PROSITE" id="PS50234"/>
    </source>
</evidence>
<comment type="caution">
    <text evidence="2">The sequence shown here is derived from an EMBL/GenBank/DDBJ whole genome shotgun (WGS) entry which is preliminary data.</text>
</comment>